<evidence type="ECO:0000313" key="1">
    <source>
        <dbReference type="EMBL" id="SMF27400.1"/>
    </source>
</evidence>
<sequence>MVSRVSLSFKNNGYDYEIYSDQEYEEGFDSVDFIEISVAGKKMYCAPNAVGSLMSLEDVLPNDPEAWKY</sequence>
<dbReference type="AlphaFoldDB" id="A0A1Y6C0E5"/>
<protein>
    <submittedName>
        <fullName evidence="1">Uncharacterized protein</fullName>
    </submittedName>
</protein>
<reference evidence="2" key="1">
    <citation type="submission" date="2017-04" db="EMBL/GenBank/DDBJ databases">
        <authorList>
            <person name="Varghese N."/>
            <person name="Submissions S."/>
        </authorList>
    </citation>
    <scope>NUCLEOTIDE SEQUENCE [LARGE SCALE GENOMIC DNA]</scope>
    <source>
        <strain evidence="2">DSM 22618</strain>
    </source>
</reference>
<dbReference type="EMBL" id="FXAG01000011">
    <property type="protein sequence ID" value="SMF27400.1"/>
    <property type="molecule type" value="Genomic_DNA"/>
</dbReference>
<keyword evidence="2" id="KW-1185">Reference proteome</keyword>
<gene>
    <name evidence="1" type="ORF">SAMN02745746_02291</name>
</gene>
<accession>A0A1Y6C0E5</accession>
<proteinExistence type="predicted"/>
<evidence type="ECO:0000313" key="2">
    <source>
        <dbReference type="Proteomes" id="UP000192920"/>
    </source>
</evidence>
<dbReference type="Proteomes" id="UP000192920">
    <property type="component" value="Unassembled WGS sequence"/>
</dbReference>
<name>A0A1Y6C0E5_9NEIS</name>
<dbReference type="STRING" id="1123014.SAMN02745746_02291"/>
<organism evidence="1 2">
    <name type="scientific">Pseudogulbenkiania subflava DSM 22618</name>
    <dbReference type="NCBI Taxonomy" id="1123014"/>
    <lineage>
        <taxon>Bacteria</taxon>
        <taxon>Pseudomonadati</taxon>
        <taxon>Pseudomonadota</taxon>
        <taxon>Betaproteobacteria</taxon>
        <taxon>Neisseriales</taxon>
        <taxon>Chromobacteriaceae</taxon>
        <taxon>Pseudogulbenkiania</taxon>
    </lineage>
</organism>